<dbReference type="Gene3D" id="1.10.287.1260">
    <property type="match status" value="1"/>
</dbReference>
<dbReference type="GO" id="GO:0005886">
    <property type="term" value="C:plasma membrane"/>
    <property type="evidence" value="ECO:0007669"/>
    <property type="project" value="UniProtKB-SubCell"/>
</dbReference>
<dbReference type="Gene3D" id="3.30.70.100">
    <property type="match status" value="1"/>
</dbReference>
<comment type="similarity">
    <text evidence="2 7">Belongs to the MscS (TC 1.A.23) family.</text>
</comment>
<dbReference type="Pfam" id="PF21088">
    <property type="entry name" value="MS_channel_1st"/>
    <property type="match status" value="1"/>
</dbReference>
<protein>
    <recommendedName>
        <fullName evidence="7">Small-conductance mechanosensitive channel</fullName>
    </recommendedName>
</protein>
<keyword evidence="4 7" id="KW-0812">Transmembrane</keyword>
<evidence type="ECO:0000259" key="10">
    <source>
        <dbReference type="Pfam" id="PF21088"/>
    </source>
</evidence>
<dbReference type="SUPFAM" id="SSF82861">
    <property type="entry name" value="Mechanosensitive channel protein MscS (YggB), transmembrane region"/>
    <property type="match status" value="1"/>
</dbReference>
<dbReference type="AlphaFoldDB" id="A0A9E4K5C3"/>
<feature type="transmembrane region" description="Helical" evidence="7">
    <location>
        <begin position="96"/>
        <end position="117"/>
    </location>
</feature>
<dbReference type="EMBL" id="JAEPDI010000005">
    <property type="protein sequence ID" value="MCG7939399.1"/>
    <property type="molecule type" value="Genomic_DNA"/>
</dbReference>
<feature type="transmembrane region" description="Helical" evidence="7">
    <location>
        <begin position="123"/>
        <end position="144"/>
    </location>
</feature>
<feature type="domain" description="Mechanosensitive ion channel MscS" evidence="8">
    <location>
        <begin position="213"/>
        <end position="282"/>
    </location>
</feature>
<dbReference type="InterPro" id="IPR010920">
    <property type="entry name" value="LSM_dom_sf"/>
</dbReference>
<feature type="transmembrane region" description="Helical" evidence="7">
    <location>
        <begin position="165"/>
        <end position="187"/>
    </location>
</feature>
<dbReference type="InterPro" id="IPR011066">
    <property type="entry name" value="MscS_channel_C_sf"/>
</dbReference>
<comment type="function">
    <text evidence="7">Mechanosensitive channel that participates in the regulation of osmotic pressure changes within the cell, opening in response to stretch forces in the membrane lipid bilayer, without the need for other proteins. Contributes to normal resistance to hypoosmotic shock. Forms an ion channel of 1.0 nanosiemens conductance with a slight preference for anions.</text>
</comment>
<comment type="subcellular location">
    <subcellularLocation>
        <location evidence="7">Cell inner membrane</location>
        <topology evidence="7">Multi-pass membrane protein</topology>
    </subcellularLocation>
    <subcellularLocation>
        <location evidence="1">Cell membrane</location>
        <topology evidence="1">Multi-pass membrane protein</topology>
    </subcellularLocation>
</comment>
<evidence type="ECO:0000256" key="6">
    <source>
        <dbReference type="ARBA" id="ARBA00023136"/>
    </source>
</evidence>
<dbReference type="InterPro" id="IPR011014">
    <property type="entry name" value="MscS_channel_TM-2"/>
</dbReference>
<evidence type="ECO:0000313" key="12">
    <source>
        <dbReference type="Proteomes" id="UP000886687"/>
    </source>
</evidence>
<keyword evidence="3" id="KW-1003">Cell membrane</keyword>
<comment type="subunit">
    <text evidence="7">Homoheptamer.</text>
</comment>
<sequence length="391" mass="43322">MPENDQQASEAEEIGIADSPINDSVEGLVDIIDAPEILDPVMAIFGGYPWVKGILIFLFFILIAKLLTWVFLPIIRRLAAKTTSHVDDKIIIMLKAPLFWTVTLIGLLVATTVSSLGDQINSILLSAVTSVLVFLWMLFAIRLSKLLLQVASSRASDHAVIRPQTLPLFTNLFAITFFIFAVYFIFQAWHIDMTAWLASAGIIGIAVGFAAKDTLANLFSGVFIMADTPYKIGDYIVLDDGTGLRGKVTSIGIRSTRLLTRDDVEVTIPNAIMGNSKVVNESGGPYPKYRIRVSVGVAYGVDIDEVKRILLKIADENDAVCDDPDPRVRFRTFGASSLDFELLCWVDNPELRGRVIDSLNSTIYKMFLEEGIEIPYSKQDLYIKEYPGQTD</sequence>
<comment type="caution">
    <text evidence="7">Lacks conserved residue(s) required for the propagation of feature annotation.</text>
</comment>
<keyword evidence="6 7" id="KW-0472">Membrane</keyword>
<dbReference type="InterPro" id="IPR023408">
    <property type="entry name" value="MscS_beta-dom_sf"/>
</dbReference>
<dbReference type="SUPFAM" id="SSF50182">
    <property type="entry name" value="Sm-like ribonucleoproteins"/>
    <property type="match status" value="1"/>
</dbReference>
<evidence type="ECO:0000259" key="9">
    <source>
        <dbReference type="Pfam" id="PF21082"/>
    </source>
</evidence>
<dbReference type="InterPro" id="IPR045275">
    <property type="entry name" value="MscS_archaea/bacteria_type"/>
</dbReference>
<dbReference type="GO" id="GO:0008381">
    <property type="term" value="F:mechanosensitive monoatomic ion channel activity"/>
    <property type="evidence" value="ECO:0007669"/>
    <property type="project" value="InterPro"/>
</dbReference>
<dbReference type="SUPFAM" id="SSF82689">
    <property type="entry name" value="Mechanosensitive channel protein MscS (YggB), C-terminal domain"/>
    <property type="match status" value="1"/>
</dbReference>
<keyword evidence="7" id="KW-0813">Transport</keyword>
<keyword evidence="5 7" id="KW-1133">Transmembrane helix</keyword>
<proteinExistence type="inferred from homology"/>
<organism evidence="11 12">
    <name type="scientific">Candidatus Thiodiazotropha lotti</name>
    <dbReference type="NCBI Taxonomy" id="2792787"/>
    <lineage>
        <taxon>Bacteria</taxon>
        <taxon>Pseudomonadati</taxon>
        <taxon>Pseudomonadota</taxon>
        <taxon>Gammaproteobacteria</taxon>
        <taxon>Chromatiales</taxon>
        <taxon>Sedimenticolaceae</taxon>
        <taxon>Candidatus Thiodiazotropha</taxon>
    </lineage>
</organism>
<accession>A0A9E4K5C3</accession>
<dbReference type="Pfam" id="PF00924">
    <property type="entry name" value="MS_channel_2nd"/>
    <property type="match status" value="1"/>
</dbReference>
<feature type="transmembrane region" description="Helical" evidence="7">
    <location>
        <begin position="54"/>
        <end position="75"/>
    </location>
</feature>
<feature type="domain" description="Mechanosensitive ion channel MscS C-terminal" evidence="9">
    <location>
        <begin position="291"/>
        <end position="374"/>
    </location>
</feature>
<dbReference type="InterPro" id="IPR006685">
    <property type="entry name" value="MscS_channel_2nd"/>
</dbReference>
<dbReference type="Gene3D" id="2.30.30.60">
    <property type="match status" value="1"/>
</dbReference>
<keyword evidence="7" id="KW-0997">Cell inner membrane</keyword>
<evidence type="ECO:0000256" key="2">
    <source>
        <dbReference type="ARBA" id="ARBA00008017"/>
    </source>
</evidence>
<evidence type="ECO:0000256" key="1">
    <source>
        <dbReference type="ARBA" id="ARBA00004651"/>
    </source>
</evidence>
<reference evidence="11" key="1">
    <citation type="journal article" date="2021" name="Proc. Natl. Acad. Sci. U.S.A.">
        <title>Global biogeography of chemosynthetic symbionts reveals both localized and globally distributed symbiont groups. .</title>
        <authorList>
            <person name="Osvatic J.T."/>
            <person name="Wilkins L.G.E."/>
            <person name="Leibrecht L."/>
            <person name="Leray M."/>
            <person name="Zauner S."/>
            <person name="Polzin J."/>
            <person name="Camacho Y."/>
            <person name="Gros O."/>
            <person name="van Gils J.A."/>
            <person name="Eisen J.A."/>
            <person name="Petersen J.M."/>
            <person name="Yuen B."/>
        </authorList>
    </citation>
    <scope>NUCLEOTIDE SEQUENCE</scope>
    <source>
        <strain evidence="11">MAGL173</strain>
    </source>
</reference>
<dbReference type="InterPro" id="IPR049142">
    <property type="entry name" value="MS_channel_1st"/>
</dbReference>
<evidence type="ECO:0000259" key="8">
    <source>
        <dbReference type="Pfam" id="PF00924"/>
    </source>
</evidence>
<dbReference type="PANTHER" id="PTHR30221">
    <property type="entry name" value="SMALL-CONDUCTANCE MECHANOSENSITIVE CHANNEL"/>
    <property type="match status" value="1"/>
</dbReference>
<comment type="caution">
    <text evidence="11">The sequence shown here is derived from an EMBL/GenBank/DDBJ whole genome shotgun (WGS) entry which is preliminary data.</text>
</comment>
<dbReference type="InterPro" id="IPR049278">
    <property type="entry name" value="MS_channel_C"/>
</dbReference>
<evidence type="ECO:0000256" key="3">
    <source>
        <dbReference type="ARBA" id="ARBA00022475"/>
    </source>
</evidence>
<keyword evidence="7" id="KW-0406">Ion transport</keyword>
<keyword evidence="7" id="KW-0407">Ion channel</keyword>
<dbReference type="PANTHER" id="PTHR30221:SF1">
    <property type="entry name" value="SMALL-CONDUCTANCE MECHANOSENSITIVE CHANNEL"/>
    <property type="match status" value="1"/>
</dbReference>
<feature type="domain" description="Mechanosensitive ion channel transmembrane helices 2/3" evidence="10">
    <location>
        <begin position="171"/>
        <end position="212"/>
    </location>
</feature>
<evidence type="ECO:0000313" key="11">
    <source>
        <dbReference type="EMBL" id="MCG7939399.1"/>
    </source>
</evidence>
<evidence type="ECO:0000256" key="4">
    <source>
        <dbReference type="ARBA" id="ARBA00022692"/>
    </source>
</evidence>
<gene>
    <name evidence="11" type="ORF">JAZ04_11175</name>
</gene>
<dbReference type="Proteomes" id="UP000886687">
    <property type="component" value="Unassembled WGS sequence"/>
</dbReference>
<evidence type="ECO:0000256" key="7">
    <source>
        <dbReference type="RuleBase" id="RU369025"/>
    </source>
</evidence>
<evidence type="ECO:0000256" key="5">
    <source>
        <dbReference type="ARBA" id="ARBA00022989"/>
    </source>
</evidence>
<name>A0A9E4K5C3_9GAMM</name>
<feature type="transmembrane region" description="Helical" evidence="7">
    <location>
        <begin position="193"/>
        <end position="211"/>
    </location>
</feature>
<dbReference type="Pfam" id="PF21082">
    <property type="entry name" value="MS_channel_3rd"/>
    <property type="match status" value="1"/>
</dbReference>